<accession>A0A0C2XJ30</accession>
<dbReference type="PRINTS" id="PR01035">
    <property type="entry name" value="TCRTETA"/>
</dbReference>
<evidence type="ECO:0000256" key="1">
    <source>
        <dbReference type="ARBA" id="ARBA00004141"/>
    </source>
</evidence>
<feature type="region of interest" description="Disordered" evidence="6">
    <location>
        <begin position="350"/>
        <end position="387"/>
    </location>
</feature>
<evidence type="ECO:0000256" key="7">
    <source>
        <dbReference type="SAM" id="Phobius"/>
    </source>
</evidence>
<feature type="compositionally biased region" description="Low complexity" evidence="6">
    <location>
        <begin position="39"/>
        <end position="48"/>
    </location>
</feature>
<keyword evidence="3 7" id="KW-0812">Transmembrane</keyword>
<feature type="transmembrane region" description="Helical" evidence="7">
    <location>
        <begin position="640"/>
        <end position="660"/>
    </location>
</feature>
<evidence type="ECO:0000313" key="9">
    <source>
        <dbReference type="Proteomes" id="UP000054097"/>
    </source>
</evidence>
<keyword evidence="2" id="KW-0813">Transport</keyword>
<dbReference type="HOGENOM" id="CLU_008983_0_0_1"/>
<feature type="transmembrane region" description="Helical" evidence="7">
    <location>
        <begin position="747"/>
        <end position="768"/>
    </location>
</feature>
<feature type="transmembrane region" description="Helical" evidence="7">
    <location>
        <begin position="780"/>
        <end position="799"/>
    </location>
</feature>
<gene>
    <name evidence="8" type="ORF">M408DRAFT_329097</name>
</gene>
<feature type="transmembrane region" description="Helical" evidence="7">
    <location>
        <begin position="263"/>
        <end position="288"/>
    </location>
</feature>
<feature type="transmembrane region" description="Helical" evidence="7">
    <location>
        <begin position="164"/>
        <end position="182"/>
    </location>
</feature>
<feature type="transmembrane region" description="Helical" evidence="7">
    <location>
        <begin position="672"/>
        <end position="695"/>
    </location>
</feature>
<keyword evidence="5 7" id="KW-0472">Membrane</keyword>
<feature type="transmembrane region" description="Helical" evidence="7">
    <location>
        <begin position="715"/>
        <end position="735"/>
    </location>
</feature>
<dbReference type="InterPro" id="IPR001958">
    <property type="entry name" value="Tet-R_TetA/multi-R_MdtG-like"/>
</dbReference>
<evidence type="ECO:0000256" key="4">
    <source>
        <dbReference type="ARBA" id="ARBA00022989"/>
    </source>
</evidence>
<dbReference type="PANTHER" id="PTHR23504">
    <property type="entry name" value="MAJOR FACILITATOR SUPERFAMILY DOMAIN-CONTAINING PROTEIN 10"/>
    <property type="match status" value="1"/>
</dbReference>
<evidence type="ECO:0000313" key="8">
    <source>
        <dbReference type="EMBL" id="KIM29082.1"/>
    </source>
</evidence>
<keyword evidence="9" id="KW-1185">Reference proteome</keyword>
<dbReference type="GO" id="GO:0022857">
    <property type="term" value="F:transmembrane transporter activity"/>
    <property type="evidence" value="ECO:0007669"/>
    <property type="project" value="InterPro"/>
</dbReference>
<evidence type="ECO:0000256" key="5">
    <source>
        <dbReference type="ARBA" id="ARBA00023136"/>
    </source>
</evidence>
<feature type="transmembrane region" description="Helical" evidence="7">
    <location>
        <begin position="221"/>
        <end position="243"/>
    </location>
</feature>
<protein>
    <recommendedName>
        <fullName evidence="10">Major facilitator superfamily (MFS) profile domain-containing protein</fullName>
    </recommendedName>
</protein>
<dbReference type="EMBL" id="KN824290">
    <property type="protein sequence ID" value="KIM29082.1"/>
    <property type="molecule type" value="Genomic_DNA"/>
</dbReference>
<sequence length="800" mass="86011">MSNRDALHNGPGHIPLPPNSWNDDSALLTDTPPLNSQEPNPFSPSTFSPSQWNQHHFEMAGDEPPDIPDKPPIPVAIQISSVAGVTPLPLLPMTVLSIMMLGEFLSANVSAPWVLFMVRSFNISDDEGEVGYWTGVLCSMFFITQFATSLLWATAAEKHGRRNVMFISLLGMAVTCTLFGTSRTFSEAVVIRLLQGVFAGAVGVGRSSVTSITDATNEGRAYSIMGFAWGLGGVAGAIVGGVFESPAKNYPQIFGNVQLFIDYPYLLPCAVASSVTLSGSFLALFLGYDGGSRSGAIRLSPDKENAPLPLEVVEEEDGPSLPPTPPSGLADRLKRKVSRRLSDVFAKNPFESHATNSPRAGVSMLTPLTPAVPPKPRTMSRTSKVNGSAYGYSGRLAGRLDSMTGRRPSFASTMRTRRYTNPEQRPGTPHSFAQRLLLANEMNATSLADLWVQAAINVDNELDVFETDSESGHSDHGEGTSNEPLASTSLGSGSTVTPGTAPGRHRPSMASNSSRPTGMHRLGLTGFTQVRRQSNSSLVPAIFSHTGVRTPPSIAPVTPNGHQTPDPASETPGLSTIAESRPISTLVEEKLPSTWSMLPMLIILQYGLLALHTTTHDQIFYLYLVSKYSTGGLELTPGHFAQLIAMMCLVQIVYQFYLYPNIGPPRGRFSHLAMFRIGSLLFIPAYLTVVLYRFLATEGPGNNFFVMSALALSTAIRYCGTTFAYTSVAILLNYMTPPPIVGLANGLAQSIVSLARFCGPIIGGYLWSASVQNDPSGYGYGFYICTGVCAIAILQSFMIR</sequence>
<organism evidence="8 9">
    <name type="scientific">Serendipita vermifera MAFF 305830</name>
    <dbReference type="NCBI Taxonomy" id="933852"/>
    <lineage>
        <taxon>Eukaryota</taxon>
        <taxon>Fungi</taxon>
        <taxon>Dikarya</taxon>
        <taxon>Basidiomycota</taxon>
        <taxon>Agaricomycotina</taxon>
        <taxon>Agaricomycetes</taxon>
        <taxon>Sebacinales</taxon>
        <taxon>Serendipitaceae</taxon>
        <taxon>Serendipita</taxon>
    </lineage>
</organism>
<feature type="region of interest" description="Disordered" evidence="6">
    <location>
        <begin position="467"/>
        <end position="521"/>
    </location>
</feature>
<name>A0A0C2XJ30_SERVB</name>
<dbReference type="GO" id="GO:0016020">
    <property type="term" value="C:membrane"/>
    <property type="evidence" value="ECO:0007669"/>
    <property type="project" value="UniProtKB-SubCell"/>
</dbReference>
<reference evidence="9" key="2">
    <citation type="submission" date="2015-01" db="EMBL/GenBank/DDBJ databases">
        <title>Evolutionary Origins and Diversification of the Mycorrhizal Mutualists.</title>
        <authorList>
            <consortium name="DOE Joint Genome Institute"/>
            <consortium name="Mycorrhizal Genomics Consortium"/>
            <person name="Kohler A."/>
            <person name="Kuo A."/>
            <person name="Nagy L.G."/>
            <person name="Floudas D."/>
            <person name="Copeland A."/>
            <person name="Barry K.W."/>
            <person name="Cichocki N."/>
            <person name="Veneault-Fourrey C."/>
            <person name="LaButti K."/>
            <person name="Lindquist E.A."/>
            <person name="Lipzen A."/>
            <person name="Lundell T."/>
            <person name="Morin E."/>
            <person name="Murat C."/>
            <person name="Riley R."/>
            <person name="Ohm R."/>
            <person name="Sun H."/>
            <person name="Tunlid A."/>
            <person name="Henrissat B."/>
            <person name="Grigoriev I.V."/>
            <person name="Hibbett D.S."/>
            <person name="Martin F."/>
        </authorList>
    </citation>
    <scope>NUCLEOTIDE SEQUENCE [LARGE SCALE GENOMIC DNA]</scope>
    <source>
        <strain evidence="9">MAFF 305830</strain>
    </source>
</reference>
<dbReference type="AlphaFoldDB" id="A0A0C2XJ30"/>
<dbReference type="PANTHER" id="PTHR23504:SF17">
    <property type="entry name" value="MAJOR FACILITATOR SUPERFAMILY (MFS) PROFILE DOMAIN-CONTAINING PROTEIN"/>
    <property type="match status" value="1"/>
</dbReference>
<proteinExistence type="predicted"/>
<dbReference type="OrthoDB" id="10262656at2759"/>
<feature type="compositionally biased region" description="Polar residues" evidence="6">
    <location>
        <begin position="479"/>
        <end position="498"/>
    </location>
</feature>
<feature type="transmembrane region" description="Helical" evidence="7">
    <location>
        <begin position="130"/>
        <end position="152"/>
    </location>
</feature>
<dbReference type="SUPFAM" id="SSF103473">
    <property type="entry name" value="MFS general substrate transporter"/>
    <property type="match status" value="2"/>
</dbReference>
<feature type="region of interest" description="Disordered" evidence="6">
    <location>
        <begin position="399"/>
        <end position="429"/>
    </location>
</feature>
<evidence type="ECO:0000256" key="6">
    <source>
        <dbReference type="SAM" id="MobiDB-lite"/>
    </source>
</evidence>
<dbReference type="Pfam" id="PF07690">
    <property type="entry name" value="MFS_1"/>
    <property type="match status" value="1"/>
</dbReference>
<dbReference type="Gene3D" id="1.20.1250.20">
    <property type="entry name" value="MFS general substrate transporter like domains"/>
    <property type="match status" value="2"/>
</dbReference>
<feature type="transmembrane region" description="Helical" evidence="7">
    <location>
        <begin position="95"/>
        <end position="118"/>
    </location>
</feature>
<dbReference type="Proteomes" id="UP000054097">
    <property type="component" value="Unassembled WGS sequence"/>
</dbReference>
<evidence type="ECO:0000256" key="2">
    <source>
        <dbReference type="ARBA" id="ARBA00022448"/>
    </source>
</evidence>
<feature type="compositionally biased region" description="Polar residues" evidence="6">
    <location>
        <begin position="410"/>
        <end position="423"/>
    </location>
</feature>
<evidence type="ECO:0008006" key="10">
    <source>
        <dbReference type="Google" id="ProtNLM"/>
    </source>
</evidence>
<feature type="region of interest" description="Disordered" evidence="6">
    <location>
        <begin position="1"/>
        <end position="48"/>
    </location>
</feature>
<feature type="region of interest" description="Disordered" evidence="6">
    <location>
        <begin position="313"/>
        <end position="333"/>
    </location>
</feature>
<feature type="transmembrane region" description="Helical" evidence="7">
    <location>
        <begin position="188"/>
        <end position="209"/>
    </location>
</feature>
<dbReference type="InterPro" id="IPR011701">
    <property type="entry name" value="MFS"/>
</dbReference>
<evidence type="ECO:0000256" key="3">
    <source>
        <dbReference type="ARBA" id="ARBA00022692"/>
    </source>
</evidence>
<dbReference type="InterPro" id="IPR036259">
    <property type="entry name" value="MFS_trans_sf"/>
</dbReference>
<reference evidence="8 9" key="1">
    <citation type="submission" date="2014-04" db="EMBL/GenBank/DDBJ databases">
        <authorList>
            <consortium name="DOE Joint Genome Institute"/>
            <person name="Kuo A."/>
            <person name="Zuccaro A."/>
            <person name="Kohler A."/>
            <person name="Nagy L.G."/>
            <person name="Floudas D."/>
            <person name="Copeland A."/>
            <person name="Barry K.W."/>
            <person name="Cichocki N."/>
            <person name="Veneault-Fourrey C."/>
            <person name="LaButti K."/>
            <person name="Lindquist E.A."/>
            <person name="Lipzen A."/>
            <person name="Lundell T."/>
            <person name="Morin E."/>
            <person name="Murat C."/>
            <person name="Sun H."/>
            <person name="Tunlid A."/>
            <person name="Henrissat B."/>
            <person name="Grigoriev I.V."/>
            <person name="Hibbett D.S."/>
            <person name="Martin F."/>
            <person name="Nordberg H.P."/>
            <person name="Cantor M.N."/>
            <person name="Hua S.X."/>
        </authorList>
    </citation>
    <scope>NUCLEOTIDE SEQUENCE [LARGE SCALE GENOMIC DNA]</scope>
    <source>
        <strain evidence="8 9">MAFF 305830</strain>
    </source>
</reference>
<comment type="subcellular location">
    <subcellularLocation>
        <location evidence="1">Membrane</location>
        <topology evidence="1">Multi-pass membrane protein</topology>
    </subcellularLocation>
</comment>
<keyword evidence="4 7" id="KW-1133">Transmembrane helix</keyword>
<feature type="transmembrane region" description="Helical" evidence="7">
    <location>
        <begin position="598"/>
        <end position="620"/>
    </location>
</feature>